<organism evidence="10 11">
    <name type="scientific">Clostridium manihotivorum</name>
    <dbReference type="NCBI Taxonomy" id="2320868"/>
    <lineage>
        <taxon>Bacteria</taxon>
        <taxon>Bacillati</taxon>
        <taxon>Bacillota</taxon>
        <taxon>Clostridia</taxon>
        <taxon>Eubacteriales</taxon>
        <taxon>Clostridiaceae</taxon>
        <taxon>Clostridium</taxon>
    </lineage>
</organism>
<accession>A0A410DZ88</accession>
<comment type="cofactor">
    <cofactor evidence="1">
        <name>[4Fe-4S] cluster</name>
        <dbReference type="ChEBI" id="CHEBI:49883"/>
    </cofactor>
</comment>
<dbReference type="GO" id="GO:0051539">
    <property type="term" value="F:4 iron, 4 sulfur cluster binding"/>
    <property type="evidence" value="ECO:0007669"/>
    <property type="project" value="UniProtKB-KW"/>
</dbReference>
<evidence type="ECO:0000256" key="8">
    <source>
        <dbReference type="ARBA" id="ARBA00023014"/>
    </source>
</evidence>
<sequence>MKKAIIFNMQRYSLHDGGGIRTVVFFKGCPLKCPWCCNPESQSFDMDIMKKPNLCMKCNSDSFDKCNMKPEKCPTGALEYIGKEYTVEEVLKEVKKDIIFYDTSDGGVTLSGGEVLAQHEFALELLKGLKELSINTAIETSGFGNTKGLLELAEFLDLILFDLKIMDRDKAKKALGADTDLIKKNIKALVENNNNKVIPRIPLIPGYTMEEKNIAEIIAFVKELGLKEVHILPFHQYGSKKYEYLEKEYSLLEIKAPTGEEVEAIKQKMEQQGLTVFVGGR</sequence>
<feature type="domain" description="Radical SAM core" evidence="9">
    <location>
        <begin position="15"/>
        <end position="274"/>
    </location>
</feature>
<keyword evidence="10" id="KW-0808">Transferase</keyword>
<dbReference type="Pfam" id="PF04055">
    <property type="entry name" value="Radical_SAM"/>
    <property type="match status" value="1"/>
</dbReference>
<protein>
    <submittedName>
        <fullName evidence="10">[formate-C-acetyltransferase]-activating enzyme</fullName>
    </submittedName>
</protein>
<dbReference type="OrthoDB" id="9782387at2"/>
<comment type="similarity">
    <text evidence="2">Belongs to the organic radical-activating enzymes family.</text>
</comment>
<dbReference type="InterPro" id="IPR040074">
    <property type="entry name" value="BssD/PflA/YjjW"/>
</dbReference>
<dbReference type="PROSITE" id="PS51918">
    <property type="entry name" value="RADICAL_SAM"/>
    <property type="match status" value="1"/>
</dbReference>
<evidence type="ECO:0000256" key="7">
    <source>
        <dbReference type="ARBA" id="ARBA00023004"/>
    </source>
</evidence>
<keyword evidence="6" id="KW-0560">Oxidoreductase</keyword>
<dbReference type="EMBL" id="CP025746">
    <property type="protein sequence ID" value="QAA34396.1"/>
    <property type="molecule type" value="Genomic_DNA"/>
</dbReference>
<evidence type="ECO:0000256" key="2">
    <source>
        <dbReference type="ARBA" id="ARBA00009777"/>
    </source>
</evidence>
<dbReference type="PANTHER" id="PTHR30352">
    <property type="entry name" value="PYRUVATE FORMATE-LYASE-ACTIVATING ENZYME"/>
    <property type="match status" value="1"/>
</dbReference>
<keyword evidence="8" id="KW-0411">Iron-sulfur</keyword>
<proteinExistence type="inferred from homology"/>
<keyword evidence="4" id="KW-0949">S-adenosyl-L-methionine</keyword>
<evidence type="ECO:0000256" key="4">
    <source>
        <dbReference type="ARBA" id="ARBA00022691"/>
    </source>
</evidence>
<dbReference type="KEGG" id="cmah:C1I91_23675"/>
<dbReference type="Gene3D" id="3.20.20.70">
    <property type="entry name" value="Aldolase class I"/>
    <property type="match status" value="1"/>
</dbReference>
<dbReference type="NCBIfam" id="NF007483">
    <property type="entry name" value="PRK10076.1"/>
    <property type="match status" value="1"/>
</dbReference>
<gene>
    <name evidence="10" type="ORF">C1I91_23675</name>
</gene>
<keyword evidence="5" id="KW-0479">Metal-binding</keyword>
<evidence type="ECO:0000256" key="3">
    <source>
        <dbReference type="ARBA" id="ARBA00022485"/>
    </source>
</evidence>
<dbReference type="PIRSF" id="PIRSF000371">
    <property type="entry name" value="PFL_act_enz"/>
    <property type="match status" value="1"/>
</dbReference>
<dbReference type="InterPro" id="IPR012839">
    <property type="entry name" value="Organic_radical_activase"/>
</dbReference>
<evidence type="ECO:0000256" key="1">
    <source>
        <dbReference type="ARBA" id="ARBA00001966"/>
    </source>
</evidence>
<dbReference type="Proteomes" id="UP000286268">
    <property type="component" value="Chromosome"/>
</dbReference>
<dbReference type="GO" id="GO:0046872">
    <property type="term" value="F:metal ion binding"/>
    <property type="evidence" value="ECO:0007669"/>
    <property type="project" value="UniProtKB-KW"/>
</dbReference>
<dbReference type="PANTHER" id="PTHR30352:SF4">
    <property type="entry name" value="PYRUVATE FORMATE-LYASE 2-ACTIVATING ENZYME"/>
    <property type="match status" value="1"/>
</dbReference>
<dbReference type="NCBIfam" id="TIGR02494">
    <property type="entry name" value="PFLE_PFLC"/>
    <property type="match status" value="1"/>
</dbReference>
<dbReference type="InterPro" id="IPR058240">
    <property type="entry name" value="rSAM_sf"/>
</dbReference>
<evidence type="ECO:0000256" key="6">
    <source>
        <dbReference type="ARBA" id="ARBA00023002"/>
    </source>
</evidence>
<dbReference type="SFLD" id="SFLDS00029">
    <property type="entry name" value="Radical_SAM"/>
    <property type="match status" value="1"/>
</dbReference>
<dbReference type="GO" id="GO:0016740">
    <property type="term" value="F:transferase activity"/>
    <property type="evidence" value="ECO:0007669"/>
    <property type="project" value="UniProtKB-KW"/>
</dbReference>
<dbReference type="SFLD" id="SFLDG01118">
    <property type="entry name" value="activating_enzymes__group_2"/>
    <property type="match status" value="1"/>
</dbReference>
<evidence type="ECO:0000313" key="11">
    <source>
        <dbReference type="Proteomes" id="UP000286268"/>
    </source>
</evidence>
<dbReference type="SFLD" id="SFLDG01066">
    <property type="entry name" value="organic_radical-activating_enz"/>
    <property type="match status" value="1"/>
</dbReference>
<dbReference type="InterPro" id="IPR007197">
    <property type="entry name" value="rSAM"/>
</dbReference>
<dbReference type="InterPro" id="IPR013785">
    <property type="entry name" value="Aldolase_TIM"/>
</dbReference>
<dbReference type="InterPro" id="IPR034457">
    <property type="entry name" value="Organic_radical-activating"/>
</dbReference>
<evidence type="ECO:0000259" key="9">
    <source>
        <dbReference type="PROSITE" id="PS51918"/>
    </source>
</evidence>
<dbReference type="AlphaFoldDB" id="A0A410DZ88"/>
<dbReference type="RefSeq" id="WP_128215111.1">
    <property type="nucleotide sequence ID" value="NZ_CP025746.1"/>
</dbReference>
<evidence type="ECO:0000313" key="10">
    <source>
        <dbReference type="EMBL" id="QAA34396.1"/>
    </source>
</evidence>
<keyword evidence="11" id="KW-1185">Reference proteome</keyword>
<reference evidence="10 11" key="1">
    <citation type="submission" date="2018-01" db="EMBL/GenBank/DDBJ databases">
        <title>Genome Sequencing and Assembly of Anaerobacter polyendosporus strain CT4.</title>
        <authorList>
            <person name="Tachaapaikoon C."/>
            <person name="Sutheeworapong S."/>
            <person name="Jenjaroenpun P."/>
            <person name="Wongsurawat T."/>
            <person name="Nookeaw I."/>
            <person name="Cheawchanlertfa P."/>
            <person name="Kosugi A."/>
            <person name="Cheevadhanarak S."/>
            <person name="Ratanakhanokchai K."/>
        </authorList>
    </citation>
    <scope>NUCLEOTIDE SEQUENCE [LARGE SCALE GENOMIC DNA]</scope>
    <source>
        <strain evidence="10 11">CT4</strain>
    </source>
</reference>
<keyword evidence="7" id="KW-0408">Iron</keyword>
<dbReference type="InterPro" id="IPR001989">
    <property type="entry name" value="Radical_activat_CS"/>
</dbReference>
<dbReference type="SUPFAM" id="SSF102114">
    <property type="entry name" value="Radical SAM enzymes"/>
    <property type="match status" value="1"/>
</dbReference>
<keyword evidence="3" id="KW-0004">4Fe-4S</keyword>
<name>A0A410DZ88_9CLOT</name>
<evidence type="ECO:0000256" key="5">
    <source>
        <dbReference type="ARBA" id="ARBA00022723"/>
    </source>
</evidence>
<dbReference type="PROSITE" id="PS01087">
    <property type="entry name" value="RADICAL_ACTIVATING"/>
    <property type="match status" value="1"/>
</dbReference>
<dbReference type="GO" id="GO:0016491">
    <property type="term" value="F:oxidoreductase activity"/>
    <property type="evidence" value="ECO:0007669"/>
    <property type="project" value="UniProtKB-KW"/>
</dbReference>